<dbReference type="PRINTS" id="PR00032">
    <property type="entry name" value="HTHARAC"/>
</dbReference>
<dbReference type="InterPro" id="IPR009057">
    <property type="entry name" value="Homeodomain-like_sf"/>
</dbReference>
<dbReference type="InterPro" id="IPR020449">
    <property type="entry name" value="Tscrpt_reg_AraC-type_HTH"/>
</dbReference>
<feature type="domain" description="HTH araC/xylS-type" evidence="4">
    <location>
        <begin position="229"/>
        <end position="327"/>
    </location>
</feature>
<evidence type="ECO:0000256" key="2">
    <source>
        <dbReference type="ARBA" id="ARBA00023125"/>
    </source>
</evidence>
<proteinExistence type="predicted"/>
<evidence type="ECO:0000259" key="4">
    <source>
        <dbReference type="PROSITE" id="PS01124"/>
    </source>
</evidence>
<dbReference type="STRING" id="983.SAMN05443543_107190"/>
<dbReference type="PROSITE" id="PS01124">
    <property type="entry name" value="HTH_ARAC_FAMILY_2"/>
    <property type="match status" value="1"/>
</dbReference>
<dbReference type="PANTHER" id="PTHR43130">
    <property type="entry name" value="ARAC-FAMILY TRANSCRIPTIONAL REGULATOR"/>
    <property type="match status" value="1"/>
</dbReference>
<protein>
    <submittedName>
        <fullName evidence="5">AraC family transcriptional regulator</fullName>
    </submittedName>
</protein>
<dbReference type="SUPFAM" id="SSF46689">
    <property type="entry name" value="Homeodomain-like"/>
    <property type="match status" value="2"/>
</dbReference>
<dbReference type="Pfam" id="PF01965">
    <property type="entry name" value="DJ-1_PfpI"/>
    <property type="match status" value="1"/>
</dbReference>
<evidence type="ECO:0000256" key="3">
    <source>
        <dbReference type="ARBA" id="ARBA00023163"/>
    </source>
</evidence>
<keyword evidence="3" id="KW-0804">Transcription</keyword>
<organism evidence="5 6">
    <name type="scientific">Flavobacterium flevense</name>
    <dbReference type="NCBI Taxonomy" id="983"/>
    <lineage>
        <taxon>Bacteria</taxon>
        <taxon>Pseudomonadati</taxon>
        <taxon>Bacteroidota</taxon>
        <taxon>Flavobacteriia</taxon>
        <taxon>Flavobacteriales</taxon>
        <taxon>Flavobacteriaceae</taxon>
        <taxon>Flavobacterium</taxon>
    </lineage>
</organism>
<dbReference type="AlphaFoldDB" id="A0A4Y4AV44"/>
<dbReference type="InterPro" id="IPR052158">
    <property type="entry name" value="INH-QAR"/>
</dbReference>
<dbReference type="Proteomes" id="UP000316775">
    <property type="component" value="Unassembled WGS sequence"/>
</dbReference>
<dbReference type="PANTHER" id="PTHR43130:SF3">
    <property type="entry name" value="HTH-TYPE TRANSCRIPTIONAL REGULATOR RV1931C"/>
    <property type="match status" value="1"/>
</dbReference>
<name>A0A4Y4AV44_9FLAO</name>
<dbReference type="InterPro" id="IPR018060">
    <property type="entry name" value="HTH_AraC"/>
</dbReference>
<dbReference type="Gene3D" id="1.10.10.60">
    <property type="entry name" value="Homeodomain-like"/>
    <property type="match status" value="2"/>
</dbReference>
<dbReference type="Gene3D" id="3.40.50.880">
    <property type="match status" value="1"/>
</dbReference>
<dbReference type="GO" id="GO:0043565">
    <property type="term" value="F:sequence-specific DNA binding"/>
    <property type="evidence" value="ECO:0007669"/>
    <property type="project" value="InterPro"/>
</dbReference>
<dbReference type="CDD" id="cd03138">
    <property type="entry name" value="GATase1_AraC_2"/>
    <property type="match status" value="1"/>
</dbReference>
<dbReference type="GO" id="GO:0003700">
    <property type="term" value="F:DNA-binding transcription factor activity"/>
    <property type="evidence" value="ECO:0007669"/>
    <property type="project" value="InterPro"/>
</dbReference>
<dbReference type="SMART" id="SM00342">
    <property type="entry name" value="HTH_ARAC"/>
    <property type="match status" value="1"/>
</dbReference>
<evidence type="ECO:0000256" key="1">
    <source>
        <dbReference type="ARBA" id="ARBA00023015"/>
    </source>
</evidence>
<keyword evidence="2" id="KW-0238">DNA-binding</keyword>
<evidence type="ECO:0000313" key="5">
    <source>
        <dbReference type="EMBL" id="GEC72098.1"/>
    </source>
</evidence>
<dbReference type="Pfam" id="PF12833">
    <property type="entry name" value="HTH_18"/>
    <property type="match status" value="1"/>
</dbReference>
<keyword evidence="1" id="KW-0805">Transcription regulation</keyword>
<dbReference type="SUPFAM" id="SSF52317">
    <property type="entry name" value="Class I glutamine amidotransferase-like"/>
    <property type="match status" value="1"/>
</dbReference>
<reference evidence="5 6" key="1">
    <citation type="submission" date="2019-06" db="EMBL/GenBank/DDBJ databases">
        <title>Whole genome shotgun sequence of Flavobacterium flevense NBRC 14960.</title>
        <authorList>
            <person name="Hosoyama A."/>
            <person name="Uohara A."/>
            <person name="Ohji S."/>
            <person name="Ichikawa N."/>
        </authorList>
    </citation>
    <scope>NUCLEOTIDE SEQUENCE [LARGE SCALE GENOMIC DNA]</scope>
    <source>
        <strain evidence="5 6">NBRC 14960</strain>
    </source>
</reference>
<dbReference type="InterPro" id="IPR029062">
    <property type="entry name" value="Class_I_gatase-like"/>
</dbReference>
<dbReference type="EMBL" id="BJNP01000015">
    <property type="protein sequence ID" value="GEC72098.1"/>
    <property type="molecule type" value="Genomic_DNA"/>
</dbReference>
<sequence length="334" mass="38160">MNVEYKINKMKHVSILVPESSVLQAIADPQYLFSAVNQFLAVAKMQPLFKVHLVGLTSEIKLNNGMYTVNASQLIHEVKNTDLIIIPALFGDMQTAINANKELLPWIKEQYQRGAEVASLCVGAFLLAATGLLDGKKCSTHWGFQNEFRGMFPQVEVVEGSILTEESRLYSSGGANSYWNLLLHLVEKYTDRSTAILASKYFAIDIDRESQAAFALFQGQKNHTDEAIKKAQDFIENNIEDRISIDELAEHVALGRRSFERRFKLVTNNSVLEYINRVKIEFAKRNFENSRKNINEVMFEIGYTDTKSFRTIFKKMTGLTPLEYRNKYNKIMMN</sequence>
<gene>
    <name evidence="5" type="ORF">FFL01_16370</name>
</gene>
<evidence type="ECO:0000313" key="6">
    <source>
        <dbReference type="Proteomes" id="UP000316775"/>
    </source>
</evidence>
<comment type="caution">
    <text evidence="5">The sequence shown here is derived from an EMBL/GenBank/DDBJ whole genome shotgun (WGS) entry which is preliminary data.</text>
</comment>
<dbReference type="InterPro" id="IPR002818">
    <property type="entry name" value="DJ-1/PfpI"/>
</dbReference>
<accession>A0A4Y4AV44</accession>
<keyword evidence="6" id="KW-1185">Reference proteome</keyword>